<comment type="similarity">
    <text evidence="1">Belongs to the CapA family.</text>
</comment>
<dbReference type="InterPro" id="IPR019079">
    <property type="entry name" value="Capsule_synth_CapA"/>
</dbReference>
<name>A0A830FME6_HALAR</name>
<dbReference type="InterPro" id="IPR029052">
    <property type="entry name" value="Metallo-depent_PP-like"/>
</dbReference>
<evidence type="ECO:0000313" key="5">
    <source>
        <dbReference type="Proteomes" id="UP000656367"/>
    </source>
</evidence>
<feature type="domain" description="Capsule synthesis protein CapA" evidence="2">
    <location>
        <begin position="19"/>
        <end position="330"/>
    </location>
</feature>
<accession>A0A830FME6</accession>
<reference evidence="4 6" key="3">
    <citation type="submission" date="2022-06" db="EMBL/GenBank/DDBJ databases">
        <title>Haloarcula sp. a new haloarchaeum isolate from saline soil.</title>
        <authorList>
            <person name="Strakova D."/>
            <person name="Galisteo C."/>
            <person name="Sanchez-Porro C."/>
            <person name="Ventosa A."/>
        </authorList>
    </citation>
    <scope>NUCLEOTIDE SEQUENCE [LARGE SCALE GENOMIC DNA]</scope>
    <source>
        <strain evidence="4 6">JCM 15760</strain>
    </source>
</reference>
<comment type="caution">
    <text evidence="3">The sequence shown here is derived from an EMBL/GenBank/DDBJ whole genome shotgun (WGS) entry which is preliminary data.</text>
</comment>
<dbReference type="SMART" id="SM00854">
    <property type="entry name" value="PGA_cap"/>
    <property type="match status" value="1"/>
</dbReference>
<evidence type="ECO:0000313" key="6">
    <source>
        <dbReference type="Proteomes" id="UP001248536"/>
    </source>
</evidence>
<dbReference type="PANTHER" id="PTHR33393">
    <property type="entry name" value="POLYGLUTAMINE SYNTHESIS ACCESSORY PROTEIN RV0574C-RELATED"/>
    <property type="match status" value="1"/>
</dbReference>
<dbReference type="InterPro" id="IPR052169">
    <property type="entry name" value="CW_Biosynth-Accessory"/>
</dbReference>
<proteinExistence type="inferred from homology"/>
<organism evidence="3 5">
    <name type="scientific">Haloarcula argentinensis</name>
    <dbReference type="NCBI Taxonomy" id="43776"/>
    <lineage>
        <taxon>Archaea</taxon>
        <taxon>Methanobacteriati</taxon>
        <taxon>Methanobacteriota</taxon>
        <taxon>Stenosarchaea group</taxon>
        <taxon>Halobacteria</taxon>
        <taxon>Halobacteriales</taxon>
        <taxon>Haloarculaceae</taxon>
        <taxon>Haloarcula</taxon>
    </lineage>
</organism>
<sequence length="449" mass="48672">MWFAKKQAKMISSSKSEFSLVLTGDIAPSRRLFPEEDIIDILQDADATVGNFEGPITEACGPPAGFNNGMYLRTPPCLLEDLLNAGFDSFTAASNHSADFLWKGMISTMTAFEERNVPYAGLGRNIEAARAPAYLDTSAGRLGVVAASNELKPGTHAGTSVPRGEPRPGVAPLRTSPVYRVSHEQLAQLKSISEAIGLERIKSGLNMSLDDGKHLMLDLGHGQGIHFMASEGEPRVTYQLSSVDADALLKQIEQATHRSDVTVASLHVHTGANGRINDQSVPEFLEVVAHKCINAGADVVMCHGPHVLRGIEIFNDAPIFYSLGDFAMQHQTIEEFPAEMYTIHDTDPDTMPGTFVKMLEEDSGFPATMAPKSKLGKSILPLCTFDDGLTVKLYPLDLGKDKPVYQRGSPQLADKELAINILDDLERLSTMYGTSIERSDGIGTIRITG</sequence>
<reference evidence="3" key="2">
    <citation type="submission" date="2020-09" db="EMBL/GenBank/DDBJ databases">
        <authorList>
            <person name="Sun Q."/>
            <person name="Ohkuma M."/>
        </authorList>
    </citation>
    <scope>NUCLEOTIDE SEQUENCE</scope>
    <source>
        <strain evidence="3">JCM 15759</strain>
    </source>
</reference>
<keyword evidence="6" id="KW-1185">Reference proteome</keyword>
<evidence type="ECO:0000313" key="4">
    <source>
        <dbReference type="EMBL" id="MDS0255779.1"/>
    </source>
</evidence>
<dbReference type="RefSeq" id="WP_080505419.1">
    <property type="nucleotide sequence ID" value="NZ_BAABDY010000005.1"/>
</dbReference>
<dbReference type="AlphaFoldDB" id="A0A830FME6"/>
<dbReference type="Pfam" id="PF09587">
    <property type="entry name" value="PGA_cap"/>
    <property type="match status" value="1"/>
</dbReference>
<dbReference type="Proteomes" id="UP000656367">
    <property type="component" value="Unassembled WGS sequence"/>
</dbReference>
<reference evidence="3" key="1">
    <citation type="journal article" date="2014" name="Int. J. Syst. Evol. Microbiol.">
        <title>Complete genome sequence of Corynebacterium casei LMG S-19264T (=DSM 44701T), isolated from a smear-ripened cheese.</title>
        <authorList>
            <consortium name="US DOE Joint Genome Institute (JGI-PGF)"/>
            <person name="Walter F."/>
            <person name="Albersmeier A."/>
            <person name="Kalinowski J."/>
            <person name="Ruckert C."/>
        </authorList>
    </citation>
    <scope>NUCLEOTIDE SEQUENCE</scope>
    <source>
        <strain evidence="3">JCM 15759</strain>
    </source>
</reference>
<evidence type="ECO:0000256" key="1">
    <source>
        <dbReference type="ARBA" id="ARBA00005662"/>
    </source>
</evidence>
<gene>
    <name evidence="3" type="ORF">GCM10009006_36040</name>
    <name evidence="4" type="ORF">NC662_18910</name>
</gene>
<dbReference type="Proteomes" id="UP001248536">
    <property type="component" value="Unassembled WGS sequence"/>
</dbReference>
<dbReference type="PANTHER" id="PTHR33393:SF13">
    <property type="entry name" value="PGA BIOSYNTHESIS PROTEIN CAPA"/>
    <property type="match status" value="1"/>
</dbReference>
<evidence type="ECO:0000259" key="2">
    <source>
        <dbReference type="SMART" id="SM00854"/>
    </source>
</evidence>
<dbReference type="EMBL" id="BMON01000007">
    <property type="protein sequence ID" value="GGM51650.1"/>
    <property type="molecule type" value="Genomic_DNA"/>
</dbReference>
<protein>
    <submittedName>
        <fullName evidence="4">CapA family protein</fullName>
    </submittedName>
</protein>
<dbReference type="SUPFAM" id="SSF56300">
    <property type="entry name" value="Metallo-dependent phosphatases"/>
    <property type="match status" value="1"/>
</dbReference>
<dbReference type="OrthoDB" id="199819at2157"/>
<dbReference type="EMBL" id="JAMQCP010000005">
    <property type="protein sequence ID" value="MDS0255779.1"/>
    <property type="molecule type" value="Genomic_DNA"/>
</dbReference>
<evidence type="ECO:0000313" key="3">
    <source>
        <dbReference type="EMBL" id="GGM51650.1"/>
    </source>
</evidence>